<dbReference type="EC" id="2.7.1.150" evidence="2"/>
<dbReference type="GO" id="GO:0010008">
    <property type="term" value="C:endosome membrane"/>
    <property type="evidence" value="ECO:0007669"/>
    <property type="project" value="UniProtKB-SubCell"/>
</dbReference>
<comment type="caution">
    <text evidence="24">The sequence shown here is derived from an EMBL/GenBank/DDBJ whole genome shotgun (WGS) entry which is preliminary data.</text>
</comment>
<dbReference type="InterPro" id="IPR011011">
    <property type="entry name" value="Znf_FYVE_PHD"/>
</dbReference>
<dbReference type="Pfam" id="PF01504">
    <property type="entry name" value="PIP5K"/>
    <property type="match status" value="1"/>
</dbReference>
<dbReference type="InterPro" id="IPR000306">
    <property type="entry name" value="Znf_FYVE"/>
</dbReference>
<dbReference type="InterPro" id="IPR027484">
    <property type="entry name" value="PInositol-4-P-5-kinase_N"/>
</dbReference>
<dbReference type="GO" id="GO:0005524">
    <property type="term" value="F:ATP binding"/>
    <property type="evidence" value="ECO:0007669"/>
    <property type="project" value="UniProtKB-UniRule"/>
</dbReference>
<evidence type="ECO:0000256" key="11">
    <source>
        <dbReference type="ARBA" id="ARBA00023054"/>
    </source>
</evidence>
<keyword evidence="8 19" id="KW-0418">Kinase</keyword>
<evidence type="ECO:0000256" key="19">
    <source>
        <dbReference type="PROSITE-ProRule" id="PRU00781"/>
    </source>
</evidence>
<evidence type="ECO:0000313" key="24">
    <source>
        <dbReference type="EMBL" id="KAB1209520.1"/>
    </source>
</evidence>
<accession>A0A6A1VEK4</accession>
<dbReference type="Gene3D" id="3.30.40.10">
    <property type="entry name" value="Zinc/RING finger domain, C3HC4 (zinc finger)"/>
    <property type="match status" value="1"/>
</dbReference>
<dbReference type="Pfam" id="PF01363">
    <property type="entry name" value="FYVE"/>
    <property type="match status" value="1"/>
</dbReference>
<dbReference type="PROSITE" id="PS51455">
    <property type="entry name" value="PIPK"/>
    <property type="match status" value="1"/>
</dbReference>
<dbReference type="CDD" id="cd17300">
    <property type="entry name" value="PIPKc_PIKfyve"/>
    <property type="match status" value="1"/>
</dbReference>
<evidence type="ECO:0000256" key="14">
    <source>
        <dbReference type="ARBA" id="ARBA00057940"/>
    </source>
</evidence>
<dbReference type="FunFam" id="3.30.810.10:FF:000001">
    <property type="entry name" value="1-phosphatidylinositol 3-phosphate 5-kinase FAB1"/>
    <property type="match status" value="1"/>
</dbReference>
<evidence type="ECO:0000256" key="5">
    <source>
        <dbReference type="ARBA" id="ARBA00022741"/>
    </source>
</evidence>
<dbReference type="SUPFAM" id="SSF52029">
    <property type="entry name" value="GroEL apical domain-like"/>
    <property type="match status" value="1"/>
</dbReference>
<keyword evidence="9" id="KW-0862">Zinc</keyword>
<dbReference type="SUPFAM" id="SSF56104">
    <property type="entry name" value="SAICAR synthase-like"/>
    <property type="match status" value="1"/>
</dbReference>
<dbReference type="GO" id="GO:0007033">
    <property type="term" value="P:vacuole organization"/>
    <property type="evidence" value="ECO:0007669"/>
    <property type="project" value="UniProtKB-ARBA"/>
</dbReference>
<dbReference type="InterPro" id="IPR002498">
    <property type="entry name" value="PInositol-4-P-4/5-kinase_core"/>
</dbReference>
<evidence type="ECO:0000256" key="15">
    <source>
        <dbReference type="ARBA" id="ARBA00077223"/>
    </source>
</evidence>
<feature type="region of interest" description="Disordered" evidence="21">
    <location>
        <begin position="251"/>
        <end position="275"/>
    </location>
</feature>
<dbReference type="Proteomes" id="UP000516437">
    <property type="component" value="Chromosome 6"/>
</dbReference>
<feature type="domain" description="PIPK" evidence="23">
    <location>
        <begin position="1477"/>
        <end position="1802"/>
    </location>
</feature>
<dbReference type="GO" id="GO:0046854">
    <property type="term" value="P:phosphatidylinositol phosphate biosynthetic process"/>
    <property type="evidence" value="ECO:0007669"/>
    <property type="project" value="TreeGrafter"/>
</dbReference>
<dbReference type="SMART" id="SM00064">
    <property type="entry name" value="FYVE"/>
    <property type="match status" value="1"/>
</dbReference>
<dbReference type="InterPro" id="IPR027409">
    <property type="entry name" value="GroEL-like_apical_dom_sf"/>
</dbReference>
<feature type="coiled-coil region" evidence="20">
    <location>
        <begin position="1105"/>
        <end position="1132"/>
    </location>
</feature>
<feature type="domain" description="FYVE-type" evidence="22">
    <location>
        <begin position="36"/>
        <end position="102"/>
    </location>
</feature>
<dbReference type="PANTHER" id="PTHR45748">
    <property type="entry name" value="1-PHOSPHATIDYLINOSITOL 3-PHOSPHATE 5-KINASE-RELATED"/>
    <property type="match status" value="1"/>
</dbReference>
<dbReference type="Gene3D" id="3.30.810.10">
    <property type="entry name" value="2-Layer Sandwich"/>
    <property type="match status" value="1"/>
</dbReference>
<keyword evidence="12" id="KW-0472">Membrane</keyword>
<dbReference type="Pfam" id="PF00118">
    <property type="entry name" value="Cpn60_TCP1"/>
    <property type="match status" value="1"/>
</dbReference>
<comment type="function">
    <text evidence="14">The PI(3,5)P2 regulatory complex regulates both the synthesis and turnover of phosphatidylinositol 3,5-bisphosphate (PtdIns(3,5)P2). Catalyzes the phosphorylation of phosphatidylinositol 3-phosphate on the fifth hydroxyl of the myo-inositol ring, to form phosphatidylinositol 3,5-bisphosphate. Plays an important role in maintenance of endomembrane homeostasis including endocytosis, vacuole formation, and vacuolar acidification processes. Required for development of viable pollen. Might mediate recycling of auxin transporters.</text>
</comment>
<gene>
    <name evidence="24" type="ORF">CJ030_MR6G002445</name>
</gene>
<evidence type="ECO:0000256" key="3">
    <source>
        <dbReference type="ARBA" id="ARBA00022679"/>
    </source>
</evidence>
<evidence type="ECO:0000256" key="16">
    <source>
        <dbReference type="ARBA" id="ARBA00077675"/>
    </source>
</evidence>
<evidence type="ECO:0000256" key="13">
    <source>
        <dbReference type="ARBA" id="ARBA00023464"/>
    </source>
</evidence>
<proteinExistence type="predicted"/>
<dbReference type="Gene3D" id="3.50.7.10">
    <property type="entry name" value="GroEL"/>
    <property type="match status" value="1"/>
</dbReference>
<evidence type="ECO:0000256" key="7">
    <source>
        <dbReference type="ARBA" id="ARBA00022771"/>
    </source>
</evidence>
<dbReference type="InterPro" id="IPR027483">
    <property type="entry name" value="PInositol-4-P-4/5-kinase_C_sf"/>
</dbReference>
<dbReference type="FunFam" id="3.30.800.10:FF:000006">
    <property type="entry name" value="1-phosphatidylinositol-3-phosphate 5-kinase FAB1B"/>
    <property type="match status" value="1"/>
</dbReference>
<dbReference type="InterPro" id="IPR002423">
    <property type="entry name" value="Cpn60/GroEL/TCP-1"/>
</dbReference>
<dbReference type="Gene3D" id="3.30.800.10">
    <property type="entry name" value="Phosphatidylinositol Phosphate Kinase II Beta"/>
    <property type="match status" value="1"/>
</dbReference>
<evidence type="ECO:0000256" key="6">
    <source>
        <dbReference type="ARBA" id="ARBA00022753"/>
    </source>
</evidence>
<evidence type="ECO:0000256" key="18">
    <source>
        <dbReference type="PROSITE-ProRule" id="PRU00091"/>
    </source>
</evidence>
<protein>
    <recommendedName>
        <fullName evidence="2">1-phosphatidylinositol-3-phosphate 5-kinase</fullName>
        <ecNumber evidence="2">2.7.1.150</ecNumber>
    </recommendedName>
    <alternativeName>
        <fullName evidence="16">FYVE finger-containing phosphoinositide kinase</fullName>
    </alternativeName>
    <alternativeName>
        <fullName evidence="17">PIKfyve</fullName>
    </alternativeName>
    <alternativeName>
        <fullName evidence="15">Phosphatidylinositol 3-phosphate 5-kinase type III</fullName>
    </alternativeName>
</protein>
<reference evidence="24 25" key="1">
    <citation type="journal article" date="2019" name="Plant Biotechnol. J.">
        <title>The red bayberry genome and genetic basis of sex determination.</title>
        <authorList>
            <person name="Jia H.M."/>
            <person name="Jia H.J."/>
            <person name="Cai Q.L."/>
            <person name="Wang Y."/>
            <person name="Zhao H.B."/>
            <person name="Yang W.F."/>
            <person name="Wang G.Y."/>
            <person name="Li Y.H."/>
            <person name="Zhan D.L."/>
            <person name="Shen Y.T."/>
            <person name="Niu Q.F."/>
            <person name="Chang L."/>
            <person name="Qiu J."/>
            <person name="Zhao L."/>
            <person name="Xie H.B."/>
            <person name="Fu W.Y."/>
            <person name="Jin J."/>
            <person name="Li X.W."/>
            <person name="Jiao Y."/>
            <person name="Zhou C.C."/>
            <person name="Tu T."/>
            <person name="Chai C.Y."/>
            <person name="Gao J.L."/>
            <person name="Fan L.J."/>
            <person name="van de Weg E."/>
            <person name="Wang J.Y."/>
            <person name="Gao Z.S."/>
        </authorList>
    </citation>
    <scope>NUCLEOTIDE SEQUENCE [LARGE SCALE GENOMIC DNA]</scope>
    <source>
        <tissue evidence="24">Leaves</tissue>
    </source>
</reference>
<feature type="region of interest" description="Disordered" evidence="21">
    <location>
        <begin position="116"/>
        <end position="151"/>
    </location>
</feature>
<dbReference type="CDD" id="cd03334">
    <property type="entry name" value="Fab1_TCP"/>
    <property type="match status" value="1"/>
</dbReference>
<evidence type="ECO:0000256" key="10">
    <source>
        <dbReference type="ARBA" id="ARBA00022840"/>
    </source>
</evidence>
<evidence type="ECO:0000256" key="4">
    <source>
        <dbReference type="ARBA" id="ARBA00022723"/>
    </source>
</evidence>
<dbReference type="GO" id="GO:0008270">
    <property type="term" value="F:zinc ion binding"/>
    <property type="evidence" value="ECO:0007669"/>
    <property type="project" value="UniProtKB-KW"/>
</dbReference>
<organism evidence="24 25">
    <name type="scientific">Morella rubra</name>
    <name type="common">Chinese bayberry</name>
    <dbReference type="NCBI Taxonomy" id="262757"/>
    <lineage>
        <taxon>Eukaryota</taxon>
        <taxon>Viridiplantae</taxon>
        <taxon>Streptophyta</taxon>
        <taxon>Embryophyta</taxon>
        <taxon>Tracheophyta</taxon>
        <taxon>Spermatophyta</taxon>
        <taxon>Magnoliopsida</taxon>
        <taxon>eudicotyledons</taxon>
        <taxon>Gunneridae</taxon>
        <taxon>Pentapetalae</taxon>
        <taxon>rosids</taxon>
        <taxon>fabids</taxon>
        <taxon>Fagales</taxon>
        <taxon>Myricaceae</taxon>
        <taxon>Morella</taxon>
    </lineage>
</organism>
<dbReference type="InterPro" id="IPR013083">
    <property type="entry name" value="Znf_RING/FYVE/PHD"/>
</dbReference>
<evidence type="ECO:0000256" key="2">
    <source>
        <dbReference type="ARBA" id="ARBA00012009"/>
    </source>
</evidence>
<dbReference type="GO" id="GO:0010256">
    <property type="term" value="P:endomembrane system organization"/>
    <property type="evidence" value="ECO:0007669"/>
    <property type="project" value="UniProtKB-ARBA"/>
</dbReference>
<dbReference type="EMBL" id="RXIC02000024">
    <property type="protein sequence ID" value="KAB1209520.1"/>
    <property type="molecule type" value="Genomic_DNA"/>
</dbReference>
<dbReference type="FunFam" id="3.50.7.10:FF:000007">
    <property type="entry name" value="1-phosphatidylinositol 3-phosphate 5-kinase isoform X1"/>
    <property type="match status" value="1"/>
</dbReference>
<keyword evidence="6" id="KW-0967">Endosome</keyword>
<dbReference type="OrthoDB" id="158357at2759"/>
<keyword evidence="5 19" id="KW-0547">Nucleotide-binding</keyword>
<evidence type="ECO:0000256" key="20">
    <source>
        <dbReference type="SAM" id="Coils"/>
    </source>
</evidence>
<evidence type="ECO:0000256" key="21">
    <source>
        <dbReference type="SAM" id="MobiDB-lite"/>
    </source>
</evidence>
<dbReference type="PROSITE" id="PS50178">
    <property type="entry name" value="ZF_FYVE"/>
    <property type="match status" value="1"/>
</dbReference>
<comment type="subcellular location">
    <subcellularLocation>
        <location evidence="1">Endosome membrane</location>
        <topology evidence="1">Peripheral membrane protein</topology>
    </subcellularLocation>
</comment>
<keyword evidence="11 20" id="KW-0175">Coiled coil</keyword>
<keyword evidence="3 19" id="KW-0808">Transferase</keyword>
<sequence>MGTPDNKLSELVDVFKSWIPSRTHSPNVSRDFWMPDQSCRVCYDCDSQFTVFNRKHHCRHCGRVFCAKCTANSVTALLDDPRNGGEDWERIRVCNYCFKQWEQGIEPLDNVTLAPSPGLSRSPSARSLASTKSSCTCHSGSSTVGSTPYSTGPYQRVPYTSALSPRQSGPMDPDIVELDNVTSGKSRNPSLAVVTLAPNHFGSCSNRSDDEDVDCGVYHSESEKRNFSWPSDYYSAFDIDDIDQVYGPYNEHTHGNNTDLKSLSPSPLPENFDAKGVEGNKKVEEEADEHDNGEACEAPACDMAGPDAEPVDFENNGLLWLPPEPENKEDEKEAVLFDDDDEDDVAAGEWGYLQSSNSFGSGEYRSREKSSEEHRKAMKHVVEGHFRALIAQLLQVENLPVGDEHGKEGWLEIITSLSWEAATFLKPDTSKGGGMDPGGYVKVKCIACGRRSESMVVRGVVCKKNVAHRRMTSKVEKPRLLVLGGALEYQRVSNLLSSFDTLLQQEMDHLKMAVARIDAHHPTVLLVEKSVSRYAQEYLLAKDISLVLNIKRPLLDRIVRCTGAQIVPSIDHLTAPNLGHCDMFHVEKFLEEHGSAGQGGKRLMKTLMFFEGCPKPLGCTILLKGANGDELKKVKHVVQYGVFAAYHLALETSFLADEGASMLELPLKAPITVALPDKPSSIERSISTIPGFTVLNTGKPQNSHQSLMSDRALSTNSDPSCKLEVADSAGLSEVLFSNPVYAEPASSCKEATSSLTSLPPSEQSSASYCCELSLDCLSEEKNGVGPKESVEGKRANTRGKAFVGDNLIADSFGISEALQRNVCSSQTDGNSLGTNHIGCPDVGSLNEDGNNQNDGLGFSKEEFPPSPSDHQSILVSLSARCVWKGTVCERAHLFRIKYYGTFDKPLGRVLRDHMFDQSFRCRSCDMPSEAHVYCYTHRQGSLTISVKELPPELLLPGEREGKIWMWHRCLRCPRTNGFPLATRRVVMSDAAWGLSFGKFLELSFSNHEAASRVASCGHSLHRDCLRFYGFGRMVACFRYASIDVHSVYLPPPKVEFFYGSQEFVQKEANEVYNRAEGLFMEVRNALRKISENISSGETQDDDVKAPETMHHIAELERLLQKEEQEFKESLQKVVRREVKFGQPAIDILDINKLRRQILCRSYVWDQHLIHAASLNKNNIQRGLSSSTPKLKEKSISSVEKLAEKNVTTKAGRGYSSCDLFLLDTKPDINLNQGVNAGDISNPKEVHKGNAVCSNLNHRNDFELHPPGANMKNDYDAPECGRIVRRALSEGEYPGLASLSDTLDAAWAGESQPSSIELKDNCCSLPNLVVASPAALKSHLENSTADHGRIEVASMLGSMLPFTQPDTMEGSDSWVQMPFGNNYGLLSKNSPLNVQKLSIGEYNPVYISSFRELVRQNGARLLLPAGVNDTVVAIYDDEPTSIIAYALVSSDYHFQISEPDGSKAGLDTSVSLPLLDSVNLLSLKSFDEAIPESYRSFYSTDESHSTVSGSWSSQIVDPLSYTKGLHARVSFTDDGPLGKVKYTVTCYYAKHFEALRRSCCPSELDFVRSLSRCKKWGAQGGKTNVFFAKTLDDRFIIKQVTKTELESFIKFASAYFKYLSESISTRSPTCLAKILGIYQVSSKHLKGGKESKMDVLVMENLLYRRNVTRLYDLKGSCRSRYNSDTSGSNKVLLDQNLIEAMPTSPIFVGNQAKRLLERAVWNDTSFLALIDVMDYSLLVGVDEEKHELVLGIIDFMRQYTWDKHLETWVKTSGILGGPKNASPTVISPQQYKKRFRKAMTAYFLMVPDQWSSPTIVPSGSQSDLCEENLQGGDPL</sequence>
<feature type="region of interest" description="Disordered" evidence="21">
    <location>
        <begin position="1813"/>
        <end position="1834"/>
    </location>
</feature>
<evidence type="ECO:0000256" key="17">
    <source>
        <dbReference type="ARBA" id="ARBA00081348"/>
    </source>
</evidence>
<dbReference type="InterPro" id="IPR044769">
    <property type="entry name" value="PIKfyve_PIPKc"/>
</dbReference>
<evidence type="ECO:0000313" key="25">
    <source>
        <dbReference type="Proteomes" id="UP000516437"/>
    </source>
</evidence>
<comment type="subunit">
    <text evidence="13">Component of the PI(3,5)P2 regulatory complex at least composed of ATG18, SAC/FIG4, FAB1 and VAC14.</text>
</comment>
<name>A0A6A1VEK4_9ROSI</name>
<dbReference type="GO" id="GO:0000285">
    <property type="term" value="F:1-phosphatidylinositol-3-phosphate 5-kinase activity"/>
    <property type="evidence" value="ECO:0007669"/>
    <property type="project" value="UniProtKB-EC"/>
</dbReference>
<keyword evidence="10 19" id="KW-0067">ATP-binding</keyword>
<evidence type="ECO:0000256" key="8">
    <source>
        <dbReference type="ARBA" id="ARBA00022777"/>
    </source>
</evidence>
<keyword evidence="7 18" id="KW-0863">Zinc-finger</keyword>
<feature type="compositionally biased region" description="Polar residues" evidence="21">
    <location>
        <begin position="255"/>
        <end position="265"/>
    </location>
</feature>
<evidence type="ECO:0000256" key="12">
    <source>
        <dbReference type="ARBA" id="ARBA00023136"/>
    </source>
</evidence>
<keyword evidence="4" id="KW-0479">Metal-binding</keyword>
<evidence type="ECO:0000259" key="22">
    <source>
        <dbReference type="PROSITE" id="PS50178"/>
    </source>
</evidence>
<dbReference type="GO" id="GO:0009555">
    <property type="term" value="P:pollen development"/>
    <property type="evidence" value="ECO:0007669"/>
    <property type="project" value="UniProtKB-ARBA"/>
</dbReference>
<feature type="compositionally biased region" description="Low complexity" evidence="21">
    <location>
        <begin position="116"/>
        <end position="130"/>
    </location>
</feature>
<feature type="compositionally biased region" description="Polar residues" evidence="21">
    <location>
        <begin position="1813"/>
        <end position="1822"/>
    </location>
</feature>
<evidence type="ECO:0000256" key="1">
    <source>
        <dbReference type="ARBA" id="ARBA00004481"/>
    </source>
</evidence>
<dbReference type="FunFam" id="3.30.40.10:FF:000384">
    <property type="entry name" value="1-phosphatidylinositol-3-phosphate 5-kinase FAB1B"/>
    <property type="match status" value="1"/>
</dbReference>
<dbReference type="SMART" id="SM00330">
    <property type="entry name" value="PIPKc"/>
    <property type="match status" value="1"/>
</dbReference>
<feature type="compositionally biased region" description="Polar residues" evidence="21">
    <location>
        <begin position="131"/>
        <end position="151"/>
    </location>
</feature>
<dbReference type="InterPro" id="IPR017455">
    <property type="entry name" value="Znf_FYVE-rel"/>
</dbReference>
<dbReference type="SUPFAM" id="SSF57903">
    <property type="entry name" value="FYVE/PHD zinc finger"/>
    <property type="match status" value="1"/>
</dbReference>
<dbReference type="PANTHER" id="PTHR45748:SF21">
    <property type="entry name" value="1-PHOSPHATIDYLINOSITOL-3-PHOSPHATE 5-KINASE FAB1A"/>
    <property type="match status" value="1"/>
</dbReference>
<evidence type="ECO:0000256" key="9">
    <source>
        <dbReference type="ARBA" id="ARBA00022833"/>
    </source>
</evidence>
<evidence type="ECO:0000259" key="23">
    <source>
        <dbReference type="PROSITE" id="PS51455"/>
    </source>
</evidence>
<keyword evidence="25" id="KW-1185">Reference proteome</keyword>